<evidence type="ECO:0000313" key="9">
    <source>
        <dbReference type="Proteomes" id="UP000663868"/>
    </source>
</evidence>
<evidence type="ECO:0000256" key="5">
    <source>
        <dbReference type="ARBA" id="ARBA00023180"/>
    </source>
</evidence>
<feature type="non-terminal residue" evidence="8">
    <location>
        <position position="107"/>
    </location>
</feature>
<dbReference type="PROSITE" id="PS01186">
    <property type="entry name" value="EGF_2"/>
    <property type="match status" value="2"/>
</dbReference>
<feature type="domain" description="EGF-like" evidence="7">
    <location>
        <begin position="3"/>
        <end position="39"/>
    </location>
</feature>
<evidence type="ECO:0000256" key="4">
    <source>
        <dbReference type="ARBA" id="ARBA00023157"/>
    </source>
</evidence>
<dbReference type="Gene3D" id="2.10.25.10">
    <property type="entry name" value="Laminin"/>
    <property type="match status" value="2"/>
</dbReference>
<feature type="disulfide bond" evidence="6">
    <location>
        <begin position="29"/>
        <end position="38"/>
    </location>
</feature>
<feature type="disulfide bond" evidence="6">
    <location>
        <begin position="68"/>
        <end position="77"/>
    </location>
</feature>
<feature type="disulfide bond" evidence="6">
    <location>
        <begin position="7"/>
        <end position="17"/>
    </location>
</feature>
<keyword evidence="5" id="KW-0325">Glycoprotein</keyword>
<sequence length="107" mass="11325">CEFISACGLNPCIHGTCQNKNETIFQCRCNPGFTGKTCDTSFNTCESNPCMNDGKCSNQGNGLFTCVCSAGYSGSDCSVPHCINDSCFNAGICSIHNNSPQCQCPRG</sequence>
<organism evidence="8 9">
    <name type="scientific">Adineta steineri</name>
    <dbReference type="NCBI Taxonomy" id="433720"/>
    <lineage>
        <taxon>Eukaryota</taxon>
        <taxon>Metazoa</taxon>
        <taxon>Spiralia</taxon>
        <taxon>Gnathifera</taxon>
        <taxon>Rotifera</taxon>
        <taxon>Eurotatoria</taxon>
        <taxon>Bdelloidea</taxon>
        <taxon>Adinetida</taxon>
        <taxon>Adinetidae</taxon>
        <taxon>Adineta</taxon>
    </lineage>
</organism>
<dbReference type="SMART" id="SM00181">
    <property type="entry name" value="EGF"/>
    <property type="match status" value="2"/>
</dbReference>
<evidence type="ECO:0000256" key="3">
    <source>
        <dbReference type="ARBA" id="ARBA00022737"/>
    </source>
</evidence>
<proteinExistence type="predicted"/>
<dbReference type="AlphaFoldDB" id="A0A820PJ29"/>
<dbReference type="GO" id="GO:0005886">
    <property type="term" value="C:plasma membrane"/>
    <property type="evidence" value="ECO:0007669"/>
    <property type="project" value="UniProtKB-ARBA"/>
</dbReference>
<dbReference type="PROSITE" id="PS50026">
    <property type="entry name" value="EGF_3"/>
    <property type="match status" value="2"/>
</dbReference>
<dbReference type="PANTHER" id="PTHR12916:SF4">
    <property type="entry name" value="UNINFLATABLE, ISOFORM C"/>
    <property type="match status" value="1"/>
</dbReference>
<feature type="domain" description="EGF-like" evidence="7">
    <location>
        <begin position="41"/>
        <end position="78"/>
    </location>
</feature>
<dbReference type="EMBL" id="CAJOBB010025272">
    <property type="protein sequence ID" value="CAF4407256.1"/>
    <property type="molecule type" value="Genomic_DNA"/>
</dbReference>
<dbReference type="GO" id="GO:0005509">
    <property type="term" value="F:calcium ion binding"/>
    <property type="evidence" value="ECO:0007669"/>
    <property type="project" value="InterPro"/>
</dbReference>
<dbReference type="SUPFAM" id="SSF57196">
    <property type="entry name" value="EGF/Laminin"/>
    <property type="match status" value="2"/>
</dbReference>
<reference evidence="8" key="1">
    <citation type="submission" date="2021-02" db="EMBL/GenBank/DDBJ databases">
        <authorList>
            <person name="Nowell W R."/>
        </authorList>
    </citation>
    <scope>NUCLEOTIDE SEQUENCE</scope>
</reference>
<dbReference type="Proteomes" id="UP000663868">
    <property type="component" value="Unassembled WGS sequence"/>
</dbReference>
<keyword evidence="2" id="KW-0732">Signal</keyword>
<dbReference type="FunFam" id="2.10.25.10:FF:000230">
    <property type="entry name" value="Delta-like protein"/>
    <property type="match status" value="1"/>
</dbReference>
<keyword evidence="1 6" id="KW-0245">EGF-like domain</keyword>
<name>A0A820PJ29_9BILA</name>
<evidence type="ECO:0000259" key="7">
    <source>
        <dbReference type="PROSITE" id="PS50026"/>
    </source>
</evidence>
<dbReference type="GO" id="GO:0042063">
    <property type="term" value="P:gliogenesis"/>
    <property type="evidence" value="ECO:0007669"/>
    <property type="project" value="UniProtKB-ARBA"/>
</dbReference>
<dbReference type="InterPro" id="IPR001881">
    <property type="entry name" value="EGF-like_Ca-bd_dom"/>
</dbReference>
<accession>A0A820PJ29</accession>
<dbReference type="PANTHER" id="PTHR12916">
    <property type="entry name" value="CYTOCHROME C OXIDASE POLYPEPTIDE VIC-2"/>
    <property type="match status" value="1"/>
</dbReference>
<comment type="caution">
    <text evidence="8">The sequence shown here is derived from an EMBL/GenBank/DDBJ whole genome shotgun (WGS) entry which is preliminary data.</text>
</comment>
<dbReference type="PROSITE" id="PS00022">
    <property type="entry name" value="EGF_1"/>
    <property type="match status" value="2"/>
</dbReference>
<keyword evidence="3" id="KW-0677">Repeat</keyword>
<dbReference type="InterPro" id="IPR013032">
    <property type="entry name" value="EGF-like_CS"/>
</dbReference>
<dbReference type="FunFam" id="2.10.25.10:FF:000095">
    <property type="entry name" value="Notch, isoform B"/>
    <property type="match status" value="1"/>
</dbReference>
<keyword evidence="4 6" id="KW-1015">Disulfide bond</keyword>
<dbReference type="Pfam" id="PF00008">
    <property type="entry name" value="EGF"/>
    <property type="match status" value="2"/>
</dbReference>
<comment type="caution">
    <text evidence="6">Lacks conserved residue(s) required for the propagation of feature annotation.</text>
</comment>
<evidence type="ECO:0000256" key="1">
    <source>
        <dbReference type="ARBA" id="ARBA00022536"/>
    </source>
</evidence>
<dbReference type="InterPro" id="IPR000742">
    <property type="entry name" value="EGF"/>
</dbReference>
<dbReference type="GO" id="GO:0000902">
    <property type="term" value="P:cell morphogenesis"/>
    <property type="evidence" value="ECO:0007669"/>
    <property type="project" value="UniProtKB-ARBA"/>
</dbReference>
<evidence type="ECO:0000256" key="6">
    <source>
        <dbReference type="PROSITE-ProRule" id="PRU00076"/>
    </source>
</evidence>
<gene>
    <name evidence="8" type="ORF">KXQ929_LOCUS51370</name>
</gene>
<protein>
    <recommendedName>
        <fullName evidence="7">EGF-like domain-containing protein</fullName>
    </recommendedName>
</protein>
<dbReference type="SMART" id="SM00179">
    <property type="entry name" value="EGF_CA"/>
    <property type="match status" value="2"/>
</dbReference>
<evidence type="ECO:0000256" key="2">
    <source>
        <dbReference type="ARBA" id="ARBA00022729"/>
    </source>
</evidence>
<dbReference type="GO" id="GO:0048666">
    <property type="term" value="P:neuron development"/>
    <property type="evidence" value="ECO:0007669"/>
    <property type="project" value="UniProtKB-ARBA"/>
</dbReference>
<evidence type="ECO:0000313" key="8">
    <source>
        <dbReference type="EMBL" id="CAF4407256.1"/>
    </source>
</evidence>
<dbReference type="Pfam" id="PF12661">
    <property type="entry name" value="hEGF"/>
    <property type="match status" value="1"/>
</dbReference>
<feature type="non-terminal residue" evidence="8">
    <location>
        <position position="1"/>
    </location>
</feature>